<evidence type="ECO:0000313" key="2">
    <source>
        <dbReference type="EMBL" id="SBS96413.1"/>
    </source>
</evidence>
<name>A0A1A8WVP2_PLAMA</name>
<dbReference type="VEuPathDB" id="PlasmoDB:PmUG01_07010500"/>
<keyword evidence="1" id="KW-0812">Transmembrane</keyword>
<dbReference type="Proteomes" id="UP000078597">
    <property type="component" value="Unassembled WGS sequence"/>
</dbReference>
<dbReference type="Pfam" id="PF12420">
    <property type="entry name" value="DUF3671"/>
    <property type="match status" value="1"/>
</dbReference>
<feature type="transmembrane region" description="Helical" evidence="1">
    <location>
        <begin position="181"/>
        <end position="207"/>
    </location>
</feature>
<feature type="non-terminal residue" evidence="2">
    <location>
        <position position="1"/>
    </location>
</feature>
<keyword evidence="1" id="KW-1133">Transmembrane helix</keyword>
<evidence type="ECO:0000256" key="1">
    <source>
        <dbReference type="SAM" id="Phobius"/>
    </source>
</evidence>
<protein>
    <recommendedName>
        <fullName evidence="4">Fam-m protein</fullName>
    </recommendedName>
</protein>
<evidence type="ECO:0008006" key="4">
    <source>
        <dbReference type="Google" id="ProtNLM"/>
    </source>
</evidence>
<reference evidence="3" key="1">
    <citation type="submission" date="2016-05" db="EMBL/GenBank/DDBJ databases">
        <authorList>
            <person name="Naeem Raeece"/>
        </authorList>
    </citation>
    <scope>NUCLEOTIDE SEQUENCE [LARGE SCALE GENOMIC DNA]</scope>
</reference>
<dbReference type="InterPro" id="IPR022139">
    <property type="entry name" value="Fam-L/Fam-M-like_plasmodium"/>
</dbReference>
<dbReference type="EMBL" id="FLQW01003973">
    <property type="protein sequence ID" value="SBS96413.1"/>
    <property type="molecule type" value="Genomic_DNA"/>
</dbReference>
<accession>A0A1A8WVP2</accession>
<sequence length="221" mass="26207">STLNKFLCDNYNIGIKIETKNYRLLAKYKQDKDSNYIRLKEDIQNNRQCQKNNIYNNEIGFKGKNKKTISSKLNKAEYYTEYIDYNNGMFDGKHFHFEKKWIRKKDYNNFLEKNRRIRDIALKKIKFRNYGFGVAIFVLFFLFGIGFPILYGHGYLSTVADYIKKLLETALSLDNDIVTPFYAYILFFSIILIILSIIIIVGITKILTNNEKYQQIKLISE</sequence>
<evidence type="ECO:0000313" key="3">
    <source>
        <dbReference type="Proteomes" id="UP000078597"/>
    </source>
</evidence>
<organism evidence="2 3">
    <name type="scientific">Plasmodium malariae</name>
    <dbReference type="NCBI Taxonomy" id="5858"/>
    <lineage>
        <taxon>Eukaryota</taxon>
        <taxon>Sar</taxon>
        <taxon>Alveolata</taxon>
        <taxon>Apicomplexa</taxon>
        <taxon>Aconoidasida</taxon>
        <taxon>Haemosporida</taxon>
        <taxon>Plasmodiidae</taxon>
        <taxon>Plasmodium</taxon>
        <taxon>Plasmodium (Plasmodium)</taxon>
    </lineage>
</organism>
<keyword evidence="1" id="KW-0472">Membrane</keyword>
<gene>
    <name evidence="2" type="ORF">PMALA_053720</name>
</gene>
<proteinExistence type="predicted"/>
<dbReference type="AlphaFoldDB" id="A0A1A8WVP2"/>
<feature type="transmembrane region" description="Helical" evidence="1">
    <location>
        <begin position="130"/>
        <end position="151"/>
    </location>
</feature>